<comment type="similarity">
    <text evidence="2">Belongs to the HsdR family.</text>
</comment>
<dbReference type="GO" id="GO:0120545">
    <property type="term" value="F:nucleic acid conformation isomerase activity"/>
    <property type="evidence" value="ECO:0007669"/>
    <property type="project" value="UniProtKB-ARBA"/>
</dbReference>
<proteinExistence type="inferred from homology"/>
<dbReference type="InterPro" id="IPR004473">
    <property type="entry name" value="Restrct_endonuc_typeI_HsdR"/>
</dbReference>
<evidence type="ECO:0000256" key="5">
    <source>
        <dbReference type="ARBA" id="ARBA00022741"/>
    </source>
</evidence>
<dbReference type="Pfam" id="PF18766">
    <property type="entry name" value="SWI2_SNF2"/>
    <property type="match status" value="1"/>
</dbReference>
<evidence type="ECO:0000256" key="7">
    <source>
        <dbReference type="ARBA" id="ARBA00022759"/>
    </source>
</evidence>
<dbReference type="InterPro" id="IPR051268">
    <property type="entry name" value="Type-I_R_enzyme_R_subunit"/>
</dbReference>
<dbReference type="NCBIfam" id="TIGR00348">
    <property type="entry name" value="hsdR"/>
    <property type="match status" value="1"/>
</dbReference>
<dbReference type="CDD" id="cd22332">
    <property type="entry name" value="HsdR_N"/>
    <property type="match status" value="1"/>
</dbReference>
<accession>A0A482Y8T8</accession>
<keyword evidence="5" id="KW-0547">Nucleotide-binding</keyword>
<evidence type="ECO:0000256" key="10">
    <source>
        <dbReference type="ARBA" id="ARBA00023125"/>
    </source>
</evidence>
<evidence type="ECO:0000259" key="12">
    <source>
        <dbReference type="PROSITE" id="PS51192"/>
    </source>
</evidence>
<dbReference type="InterPro" id="IPR007409">
    <property type="entry name" value="Restrct_endonuc_type1_HsdR_N"/>
</dbReference>
<dbReference type="GO" id="GO:0003677">
    <property type="term" value="F:DNA binding"/>
    <property type="evidence" value="ECO:0007669"/>
    <property type="project" value="UniProtKB-KW"/>
</dbReference>
<dbReference type="GO" id="GO:0005524">
    <property type="term" value="F:ATP binding"/>
    <property type="evidence" value="ECO:0007669"/>
    <property type="project" value="UniProtKB-KW"/>
</dbReference>
<dbReference type="Pfam" id="PF04313">
    <property type="entry name" value="HSDR_N"/>
    <property type="match status" value="1"/>
</dbReference>
<dbReference type="InterPro" id="IPR014001">
    <property type="entry name" value="Helicase_ATP-bd"/>
</dbReference>
<keyword evidence="11" id="KW-0175">Coiled coil</keyword>
<dbReference type="EC" id="3.1.21.3" evidence="3"/>
<reference evidence="13 14" key="1">
    <citation type="submission" date="2019-02" db="EMBL/GenBank/DDBJ databases">
        <title>Genomic Encyclopedia of Archaeal and Bacterial Type Strains, Phase II (KMG-II): from individual species to whole genera.</title>
        <authorList>
            <person name="Goeker M."/>
        </authorList>
    </citation>
    <scope>NUCLEOTIDE SEQUENCE [LARGE SCALE GENOMIC DNA]</scope>
    <source>
        <strain evidence="13 14">DSM 18328</strain>
    </source>
</reference>
<dbReference type="SMART" id="SM00487">
    <property type="entry name" value="DEXDc"/>
    <property type="match status" value="1"/>
</dbReference>
<keyword evidence="8" id="KW-0378">Hydrolase</keyword>
<evidence type="ECO:0000256" key="4">
    <source>
        <dbReference type="ARBA" id="ARBA00022722"/>
    </source>
</evidence>
<dbReference type="OrthoDB" id="11429at2157"/>
<evidence type="ECO:0000313" key="14">
    <source>
        <dbReference type="Proteomes" id="UP000291097"/>
    </source>
</evidence>
<dbReference type="InterPro" id="IPR040980">
    <property type="entry name" value="SWI2_SNF2"/>
</dbReference>
<dbReference type="Gene3D" id="3.90.1570.50">
    <property type="match status" value="1"/>
</dbReference>
<dbReference type="EMBL" id="SHMP01000005">
    <property type="protein sequence ID" value="RZV08761.1"/>
    <property type="molecule type" value="Genomic_DNA"/>
</dbReference>
<keyword evidence="9" id="KW-0067">ATP-binding</keyword>
<evidence type="ECO:0000256" key="1">
    <source>
        <dbReference type="ARBA" id="ARBA00000851"/>
    </source>
</evidence>
<evidence type="ECO:0000313" key="13">
    <source>
        <dbReference type="EMBL" id="RZV08761.1"/>
    </source>
</evidence>
<evidence type="ECO:0000256" key="3">
    <source>
        <dbReference type="ARBA" id="ARBA00012654"/>
    </source>
</evidence>
<keyword evidence="4" id="KW-0540">Nuclease</keyword>
<dbReference type="GO" id="GO:0009035">
    <property type="term" value="F:type I site-specific deoxyribonuclease activity"/>
    <property type="evidence" value="ECO:0007669"/>
    <property type="project" value="UniProtKB-EC"/>
</dbReference>
<dbReference type="PROSITE" id="PS51192">
    <property type="entry name" value="HELICASE_ATP_BIND_1"/>
    <property type="match status" value="1"/>
</dbReference>
<dbReference type="CDD" id="cd18030">
    <property type="entry name" value="DEXHc_RE_I_HsdR"/>
    <property type="match status" value="1"/>
</dbReference>
<evidence type="ECO:0000256" key="9">
    <source>
        <dbReference type="ARBA" id="ARBA00022840"/>
    </source>
</evidence>
<keyword evidence="7" id="KW-0255">Endonuclease</keyword>
<keyword evidence="10" id="KW-0238">DNA-binding</keyword>
<evidence type="ECO:0000256" key="6">
    <source>
        <dbReference type="ARBA" id="ARBA00022747"/>
    </source>
</evidence>
<sequence length="990" mass="114377">MPDEYAETELPALETLSQLGWDVVDQQQTVWNDPRETESSAVLEPRLRAAVERLNPWIDENNLNKVVREVQQVAGTSTMDENQQIHEKLVQHTSVKQDRGHGLKHQTVEYIDYETPENNDFFALNQFRVEGQIETIKPDIVLFVNGIPLGVIECKAPGIAEPRSEALEQLQRYQNERTKTGKEGAEALFRYNQYSVATWLEGAVMGTYGTPKGQYKPWRDPYPVDDEYLADAFDLEGYVPDQYRMLYALFEPERLLDQLRHFTVFENKQSGQTKLVARYQQYRAVHKALERIEKRNQREAPGGVVWHTQGSGKSLTMLFLGLKLRREKDDPTLVLVTDRQALDDQIHATFERCGFPNPKKADGIEDLREKLSTNAGETITTLIQKFQLQDDEEGDFPVLSRDDDIYVMVDEAHRTQYKHLANNMRTALPNAFYVGFTGTPIEKEERDTRQTFGNYIDTYTIDQSLEDDTTVEILYQGRLADMHLEGETLDTMFDRIFADRTEEEKAEIKKRYAKTQDLAEAETRIERVALDIIEHYENEIADTFKGMIVTTSKRAAITYKEKLDELNGPESRVVISQGHNDPEDVKEWAPTDSELSDYKESFVDPNGEVELLVVCDMLLTGFDAPVAQVMYLDKPLKEHSLLQAIARVNRPYPDKNHGLVIDYYGVSNELREALAMFSADEVERAMVPLEDKEAELEAAHRKAVSFFDDLEDIETCLQTLEPEDRRIEFNNAFKRFSKLMDIVLPDPMANPYKADLEQLSEIYGRAKERYRDDEMNLEGTGEQVRELIHKHIRSSGIEVLNDEPVSVMDKDEFDTRLDTLDSDEARASEMQHAVKHEINVRFDEDPVHYGSLRERVEELIEEYRQQRLSDREVIEELRDVMDEMRSREQTAHKKGFDGTTELSFYHAIEDVLNAKERGLDEESVIELTGTLVGAVEEFTSIVEWKQKVNIQDQIRKQVKIELYKSDLDLSDAERDELTNRVIQLARSHYE</sequence>
<dbReference type="GO" id="GO:0009307">
    <property type="term" value="P:DNA restriction-modification system"/>
    <property type="evidence" value="ECO:0007669"/>
    <property type="project" value="UniProtKB-KW"/>
</dbReference>
<dbReference type="Proteomes" id="UP000291097">
    <property type="component" value="Unassembled WGS sequence"/>
</dbReference>
<dbReference type="Gene3D" id="3.40.50.300">
    <property type="entry name" value="P-loop containing nucleotide triphosphate hydrolases"/>
    <property type="match status" value="2"/>
</dbReference>
<dbReference type="Pfam" id="PF22679">
    <property type="entry name" value="T1R_D3-like"/>
    <property type="match status" value="1"/>
</dbReference>
<gene>
    <name evidence="13" type="ORF">BDK88_2835</name>
</gene>
<dbReference type="SUPFAM" id="SSF52540">
    <property type="entry name" value="P-loop containing nucleoside triphosphate hydrolases"/>
    <property type="match status" value="2"/>
</dbReference>
<dbReference type="AlphaFoldDB" id="A0A482Y8T8"/>
<dbReference type="InterPro" id="IPR055180">
    <property type="entry name" value="HsdR_RecA-like_helicase_dom_2"/>
</dbReference>
<dbReference type="InterPro" id="IPR027417">
    <property type="entry name" value="P-loop_NTPase"/>
</dbReference>
<feature type="coiled-coil region" evidence="11">
    <location>
        <begin position="849"/>
        <end position="894"/>
    </location>
</feature>
<comment type="catalytic activity">
    <reaction evidence="1">
        <text>Endonucleolytic cleavage of DNA to give random double-stranded fragments with terminal 5'-phosphates, ATP is simultaneously hydrolyzed.</text>
        <dbReference type="EC" id="3.1.21.3"/>
    </reaction>
</comment>
<evidence type="ECO:0000256" key="11">
    <source>
        <dbReference type="SAM" id="Coils"/>
    </source>
</evidence>
<comment type="caution">
    <text evidence="13">The sequence shown here is derived from an EMBL/GenBank/DDBJ whole genome shotgun (WGS) entry which is preliminary data.</text>
</comment>
<evidence type="ECO:0000256" key="2">
    <source>
        <dbReference type="ARBA" id="ARBA00008598"/>
    </source>
</evidence>
<name>A0A482Y8T8_9EURY</name>
<dbReference type="Pfam" id="PF11867">
    <property type="entry name" value="T1RH-like_C"/>
    <property type="match status" value="1"/>
</dbReference>
<dbReference type="CDD" id="cd18800">
    <property type="entry name" value="SF2_C_EcoR124I-like"/>
    <property type="match status" value="1"/>
</dbReference>
<feature type="domain" description="Helicase ATP-binding" evidence="12">
    <location>
        <begin position="294"/>
        <end position="458"/>
    </location>
</feature>
<protein>
    <recommendedName>
        <fullName evidence="3">type I site-specific deoxyribonuclease</fullName>
        <ecNumber evidence="3">3.1.21.3</ecNumber>
    </recommendedName>
</protein>
<evidence type="ECO:0000256" key="8">
    <source>
        <dbReference type="ARBA" id="ARBA00022801"/>
    </source>
</evidence>
<dbReference type="RefSeq" id="WP_130500909.1">
    <property type="nucleotide sequence ID" value="NZ_SHMP01000005.1"/>
</dbReference>
<organism evidence="13 14">
    <name type="scientific">Natrinema hispanicum</name>
    <dbReference type="NCBI Taxonomy" id="392421"/>
    <lineage>
        <taxon>Archaea</taxon>
        <taxon>Methanobacteriati</taxon>
        <taxon>Methanobacteriota</taxon>
        <taxon>Stenosarchaea group</taxon>
        <taxon>Halobacteria</taxon>
        <taxon>Halobacteriales</taxon>
        <taxon>Natrialbaceae</taxon>
        <taxon>Natrinema</taxon>
    </lineage>
</organism>
<dbReference type="PANTHER" id="PTHR30195:SF15">
    <property type="entry name" value="TYPE I RESTRICTION ENZYME HINDI ENDONUCLEASE SUBUNIT"/>
    <property type="match status" value="1"/>
</dbReference>
<keyword evidence="6" id="KW-0680">Restriction system</keyword>
<dbReference type="PANTHER" id="PTHR30195">
    <property type="entry name" value="TYPE I SITE-SPECIFIC DEOXYRIBONUCLEASE PROTEIN SUBUNIT M AND R"/>
    <property type="match status" value="1"/>
</dbReference>
<dbReference type="InterPro" id="IPR021810">
    <property type="entry name" value="T1RH-like_C"/>
</dbReference>